<comment type="similarity">
    <text evidence="6">Belongs to the LptE lipoprotein family.</text>
</comment>
<evidence type="ECO:0000256" key="6">
    <source>
        <dbReference type="HAMAP-Rule" id="MF_01186"/>
    </source>
</evidence>
<keyword evidence="1" id="KW-0732">Signal</keyword>
<evidence type="ECO:0000256" key="4">
    <source>
        <dbReference type="ARBA" id="ARBA00023237"/>
    </source>
</evidence>
<dbReference type="Pfam" id="PF04390">
    <property type="entry name" value="LptE"/>
    <property type="match status" value="1"/>
</dbReference>
<dbReference type="EMBL" id="CP036501">
    <property type="protein sequence ID" value="UZP73229.1"/>
    <property type="molecule type" value="Genomic_DNA"/>
</dbReference>
<name>A0ABY6Q3R1_9GAMM</name>
<comment type="function">
    <text evidence="6">Together with LptD, is involved in the assembly of lipopolysaccharide (LPS) at the surface of the outer membrane. Required for the proper assembly of LptD. Binds LPS and may serve as the LPS recognition site at the outer membrane.</text>
</comment>
<keyword evidence="5" id="KW-0449">Lipoprotein</keyword>
<keyword evidence="2 6" id="KW-0472">Membrane</keyword>
<proteinExistence type="inferred from homology"/>
<protein>
    <recommendedName>
        <fullName evidence="6">LPS-assembly lipoprotein LptE</fullName>
    </recommendedName>
</protein>
<evidence type="ECO:0000256" key="3">
    <source>
        <dbReference type="ARBA" id="ARBA00023139"/>
    </source>
</evidence>
<gene>
    <name evidence="6" type="primary">lptE</name>
    <name evidence="7" type="ORF">E0F26_00090</name>
</gene>
<comment type="subunit">
    <text evidence="6">Component of the lipopolysaccharide transport and assembly complex. Interacts with LptD.</text>
</comment>
<sequence>MRMSNASLRALASGKSLLFRESLSMWLLTRLPLRGRALAGMLLALVLTSCGFELRGQNARAETLGLYPISVVSSAPNSEFASQLRTSLLRLGARVVGPSEATLILQVGTERFEQRNLSLTARARAAELEIRASVTFSLQLGERWLVEGETLTVVDQMLNDPLNVVGKTEELRLLQAELRTTLVEALTRRIDYRLAADNADKA</sequence>
<organism evidence="7 8">
    <name type="scientific">Candidatus Paraluminiphilus aquimaris</name>
    <dbReference type="NCBI Taxonomy" id="2518994"/>
    <lineage>
        <taxon>Bacteria</taxon>
        <taxon>Pseudomonadati</taxon>
        <taxon>Pseudomonadota</taxon>
        <taxon>Gammaproteobacteria</taxon>
        <taxon>Cellvibrionales</taxon>
        <taxon>Halieaceae</taxon>
        <taxon>Candidatus Paraluminiphilus</taxon>
    </lineage>
</organism>
<keyword evidence="8" id="KW-1185">Reference proteome</keyword>
<dbReference type="Gene3D" id="3.30.160.150">
    <property type="entry name" value="Lipoprotein like domain"/>
    <property type="match status" value="1"/>
</dbReference>
<reference evidence="7 8" key="1">
    <citation type="submission" date="2019-02" db="EMBL/GenBank/DDBJ databases">
        <title>Halieaceae_genomes.</title>
        <authorList>
            <person name="Li S.-H."/>
        </authorList>
    </citation>
    <scope>NUCLEOTIDE SEQUENCE [LARGE SCALE GENOMIC DNA]</scope>
    <source>
        <strain evidence="7 8">JH123</strain>
    </source>
</reference>
<dbReference type="InterPro" id="IPR007485">
    <property type="entry name" value="LPS_assembly_LptE"/>
</dbReference>
<evidence type="ECO:0000256" key="2">
    <source>
        <dbReference type="ARBA" id="ARBA00023136"/>
    </source>
</evidence>
<dbReference type="Proteomes" id="UP001317963">
    <property type="component" value="Chromosome"/>
</dbReference>
<evidence type="ECO:0000313" key="7">
    <source>
        <dbReference type="EMBL" id="UZP73229.1"/>
    </source>
</evidence>
<dbReference type="HAMAP" id="MF_01186">
    <property type="entry name" value="LPS_assembly_LptE"/>
    <property type="match status" value="1"/>
</dbReference>
<keyword evidence="3" id="KW-0564">Palmitate</keyword>
<evidence type="ECO:0000256" key="5">
    <source>
        <dbReference type="ARBA" id="ARBA00023288"/>
    </source>
</evidence>
<evidence type="ECO:0000256" key="1">
    <source>
        <dbReference type="ARBA" id="ARBA00022729"/>
    </source>
</evidence>
<keyword evidence="4 6" id="KW-0998">Cell outer membrane</keyword>
<dbReference type="PANTHER" id="PTHR38098">
    <property type="entry name" value="LPS-ASSEMBLY LIPOPROTEIN LPTE"/>
    <property type="match status" value="1"/>
</dbReference>
<dbReference type="PANTHER" id="PTHR38098:SF1">
    <property type="entry name" value="LPS-ASSEMBLY LIPOPROTEIN LPTE"/>
    <property type="match status" value="1"/>
</dbReference>
<evidence type="ECO:0000313" key="8">
    <source>
        <dbReference type="Proteomes" id="UP001317963"/>
    </source>
</evidence>
<accession>A0ABY6Q3R1</accession>